<evidence type="ECO:0000313" key="2">
    <source>
        <dbReference type="Proteomes" id="UP000594638"/>
    </source>
</evidence>
<accession>A0A8S0V0H6</accession>
<gene>
    <name evidence="1" type="ORF">OLEA9_A080326</name>
</gene>
<protein>
    <submittedName>
        <fullName evidence="1">Uncharacterized protein</fullName>
    </submittedName>
</protein>
<name>A0A8S0V0H6_OLEEU</name>
<dbReference type="Proteomes" id="UP000594638">
    <property type="component" value="Unassembled WGS sequence"/>
</dbReference>
<comment type="caution">
    <text evidence="1">The sequence shown here is derived from an EMBL/GenBank/DDBJ whole genome shotgun (WGS) entry which is preliminary data.</text>
</comment>
<dbReference type="Gramene" id="OE9A080326T1">
    <property type="protein sequence ID" value="OE9A080326C1"/>
    <property type="gene ID" value="OE9A080326"/>
</dbReference>
<reference evidence="1 2" key="1">
    <citation type="submission" date="2019-12" db="EMBL/GenBank/DDBJ databases">
        <authorList>
            <person name="Alioto T."/>
            <person name="Alioto T."/>
            <person name="Gomez Garrido J."/>
        </authorList>
    </citation>
    <scope>NUCLEOTIDE SEQUENCE [LARGE SCALE GENOMIC DNA]</scope>
</reference>
<dbReference type="AlphaFoldDB" id="A0A8S0V0H6"/>
<organism evidence="1 2">
    <name type="scientific">Olea europaea subsp. europaea</name>
    <dbReference type="NCBI Taxonomy" id="158383"/>
    <lineage>
        <taxon>Eukaryota</taxon>
        <taxon>Viridiplantae</taxon>
        <taxon>Streptophyta</taxon>
        <taxon>Embryophyta</taxon>
        <taxon>Tracheophyta</taxon>
        <taxon>Spermatophyta</taxon>
        <taxon>Magnoliopsida</taxon>
        <taxon>eudicotyledons</taxon>
        <taxon>Gunneridae</taxon>
        <taxon>Pentapetalae</taxon>
        <taxon>asterids</taxon>
        <taxon>lamiids</taxon>
        <taxon>Lamiales</taxon>
        <taxon>Oleaceae</taxon>
        <taxon>Oleeae</taxon>
        <taxon>Olea</taxon>
    </lineage>
</organism>
<dbReference type="EMBL" id="CACTIH010009103">
    <property type="protein sequence ID" value="CAA3024178.1"/>
    <property type="molecule type" value="Genomic_DNA"/>
</dbReference>
<sequence>MYCHEDRLGIREGFLEIDLVRFDIFGILTESEIGFLLFFVIIVKSLGDYGSDSRSTHVKPWTANNLNFTLALFIPREAMEEEEFLLV</sequence>
<keyword evidence="2" id="KW-1185">Reference proteome</keyword>
<evidence type="ECO:0000313" key="1">
    <source>
        <dbReference type="EMBL" id="CAA3024178.1"/>
    </source>
</evidence>
<proteinExistence type="predicted"/>